<comment type="caution">
    <text evidence="3">The sequence shown here is derived from an EMBL/GenBank/DDBJ whole genome shotgun (WGS) entry which is preliminary data.</text>
</comment>
<evidence type="ECO:0008006" key="5">
    <source>
        <dbReference type="Google" id="ProtNLM"/>
    </source>
</evidence>
<evidence type="ECO:0000256" key="1">
    <source>
        <dbReference type="SAM" id="MobiDB-lite"/>
    </source>
</evidence>
<evidence type="ECO:0000313" key="3">
    <source>
        <dbReference type="EMBL" id="KNY29202.1"/>
    </source>
</evidence>
<dbReference type="EMBL" id="LGTC01000001">
    <property type="protein sequence ID" value="KNY29202.1"/>
    <property type="molecule type" value="Genomic_DNA"/>
</dbReference>
<evidence type="ECO:0000256" key="2">
    <source>
        <dbReference type="SAM" id="SignalP"/>
    </source>
</evidence>
<evidence type="ECO:0000313" key="4">
    <source>
        <dbReference type="Proteomes" id="UP000036923"/>
    </source>
</evidence>
<dbReference type="AlphaFoldDB" id="A0A0L6JUX1"/>
<gene>
    <name evidence="3" type="ORF">Bccel_4476</name>
</gene>
<dbReference type="PROSITE" id="PS51257">
    <property type="entry name" value="PROKAR_LIPOPROTEIN"/>
    <property type="match status" value="1"/>
</dbReference>
<feature type="signal peptide" evidence="2">
    <location>
        <begin position="1"/>
        <end position="21"/>
    </location>
</feature>
<dbReference type="Proteomes" id="UP000036923">
    <property type="component" value="Unassembled WGS sequence"/>
</dbReference>
<proteinExistence type="predicted"/>
<feature type="region of interest" description="Disordered" evidence="1">
    <location>
        <begin position="573"/>
        <end position="604"/>
    </location>
</feature>
<protein>
    <recommendedName>
        <fullName evidence="5">Dockerin type 1</fullName>
    </recommendedName>
</protein>
<sequence precursor="true">MKYKNRFFLVPLLIISIVMFAACSSNESTETKVAASNSDNTIKAVSSTASSSTSPIKAVSVKYESEDYYVDWRSQSYQTTNLNSGSANITKSGIYEVTGTLNDGSLIVNVDKSIDKGIVYIILNNAKISSSKSAPINIKDAKKVVLLLENGTQNTIYQGSGSVADQNGEPSAAVFSKSDLTISGSGVLNVTSDFNDGITSKDKIKITDGTLIIKSKGDGIVGKDLLAVQKGNITIDAGKDGLRSTNDTEAEKGNIAIENGTFKITSAKDAIDAFAALQINDGIFNLTSGGGYPGKSIKSGDKFGFGGPGGHFDQASTQDTASTNKESMKGLKAGSIAIKNGAFTVSSYEDAINSNGSIEIGGGTLTLESGDDGIHSSTNVTIAGKIIEIKNSYEAIEGQNITINSGEIRLTSSDDGFNVNNESGFLTINGGNVHMNAGGDGTDSNGSINMIGGSVYVEGPTNDGNAAIDYNGNFSISTGTIVASGSSGMAQVPDTSSTQASILMYYSSIQEAGTAITLKDSNGKVIVSTTPAKQYASVAISAPGLKTGSTYTLYSGSSKIVTFTPKNAVTYLNESGETTNQSRGPGGFGGRGGRKPGSRMQPPQ</sequence>
<keyword evidence="2" id="KW-0732">Signal</keyword>
<dbReference type="RefSeq" id="WP_036944448.1">
    <property type="nucleotide sequence ID" value="NZ_JQKC01000028.1"/>
</dbReference>
<name>A0A0L6JUX1_9FIRM</name>
<accession>A0A0L6JUX1</accession>
<dbReference type="eggNOG" id="ENOG502Z8AD">
    <property type="taxonomic scope" value="Bacteria"/>
</dbReference>
<dbReference type="InterPro" id="IPR025584">
    <property type="entry name" value="Cthe_2159"/>
</dbReference>
<feature type="chain" id="PRO_5039473413" description="Dockerin type 1" evidence="2">
    <location>
        <begin position="22"/>
        <end position="604"/>
    </location>
</feature>
<organism evidence="3 4">
    <name type="scientific">Pseudobacteroides cellulosolvens ATCC 35603 = DSM 2933</name>
    <dbReference type="NCBI Taxonomy" id="398512"/>
    <lineage>
        <taxon>Bacteria</taxon>
        <taxon>Bacillati</taxon>
        <taxon>Bacillota</taxon>
        <taxon>Clostridia</taxon>
        <taxon>Eubacteriales</taxon>
        <taxon>Oscillospiraceae</taxon>
        <taxon>Pseudobacteroides</taxon>
    </lineage>
</organism>
<dbReference type="STRING" id="398512.Bccel_4476"/>
<dbReference type="PATRIC" id="fig|398512.5.peg.4687"/>
<dbReference type="Pfam" id="PF14262">
    <property type="entry name" value="Cthe_2159"/>
    <property type="match status" value="1"/>
</dbReference>
<keyword evidence="4" id="KW-1185">Reference proteome</keyword>
<reference evidence="4" key="1">
    <citation type="submission" date="2015-07" db="EMBL/GenBank/DDBJ databases">
        <title>Near-Complete Genome Sequence of the Cellulolytic Bacterium Bacteroides (Pseudobacteroides) cellulosolvens ATCC 35603.</title>
        <authorList>
            <person name="Dassa B."/>
            <person name="Utturkar S.M."/>
            <person name="Klingeman D.M."/>
            <person name="Hurt R.A."/>
            <person name="Keller M."/>
            <person name="Xu J."/>
            <person name="Reddy Y.H.K."/>
            <person name="Borovok I."/>
            <person name="Grinberg I.R."/>
            <person name="Lamed R."/>
            <person name="Zhivin O."/>
            <person name="Bayer E.A."/>
            <person name="Brown S.D."/>
        </authorList>
    </citation>
    <scope>NUCLEOTIDE SEQUENCE [LARGE SCALE GENOMIC DNA]</scope>
    <source>
        <strain evidence="4">DSM 2933</strain>
    </source>
</reference>